<dbReference type="InterPro" id="IPR029058">
    <property type="entry name" value="AB_hydrolase_fold"/>
</dbReference>
<protein>
    <submittedName>
        <fullName evidence="1">Alpha/beta hydrolase</fullName>
    </submittedName>
</protein>
<dbReference type="PANTHER" id="PTHR10655">
    <property type="entry name" value="LYSOPHOSPHOLIPASE-RELATED"/>
    <property type="match status" value="1"/>
</dbReference>
<dbReference type="SUPFAM" id="SSF53474">
    <property type="entry name" value="alpha/beta-Hydrolases"/>
    <property type="match status" value="1"/>
</dbReference>
<sequence>MDFQPLKYIYKASGNPAAYTLLLLHGTGGDETDMLPLAENFGNSYNILSLRGNVSENGMPRFFKRLGMGIFDEDDLHFRTDEMVAFVKTLASKEGFDLAKIIALGYSNGANIAGATLIKYPDFFAGAILYRAMQPFKKISAAGVAGRSKLFISSGSFDPTVNPADTAAYIEILKNIGSRVDFHQIATGHGLTSEDIYLSAQWLSENFGAKQ</sequence>
<gene>
    <name evidence="1" type="ORF">AAEO56_02555</name>
</gene>
<dbReference type="GO" id="GO:0016787">
    <property type="term" value="F:hydrolase activity"/>
    <property type="evidence" value="ECO:0007669"/>
    <property type="project" value="UniProtKB-KW"/>
</dbReference>
<dbReference type="EMBL" id="JBBYHR010000001">
    <property type="protein sequence ID" value="MEL1243130.1"/>
    <property type="molecule type" value="Genomic_DNA"/>
</dbReference>
<proteinExistence type="predicted"/>
<dbReference type="Proteomes" id="UP001464555">
    <property type="component" value="Unassembled WGS sequence"/>
</dbReference>
<dbReference type="Gene3D" id="3.40.50.1820">
    <property type="entry name" value="alpha/beta hydrolase"/>
    <property type="match status" value="1"/>
</dbReference>
<dbReference type="InterPro" id="IPR050565">
    <property type="entry name" value="LYPA1-2/EST-like"/>
</dbReference>
<organism evidence="1 2">
    <name type="scientific">Flavobacterium arundinis</name>
    <dbReference type="NCBI Taxonomy" id="3139143"/>
    <lineage>
        <taxon>Bacteria</taxon>
        <taxon>Pseudomonadati</taxon>
        <taxon>Bacteroidota</taxon>
        <taxon>Flavobacteriia</taxon>
        <taxon>Flavobacteriales</taxon>
        <taxon>Flavobacteriaceae</taxon>
        <taxon>Flavobacterium</taxon>
    </lineage>
</organism>
<accession>A0ABU9HTA8</accession>
<comment type="caution">
    <text evidence="1">The sequence shown here is derived from an EMBL/GenBank/DDBJ whole genome shotgun (WGS) entry which is preliminary data.</text>
</comment>
<dbReference type="PANTHER" id="PTHR10655:SF17">
    <property type="entry name" value="LYSOPHOSPHOLIPASE-LIKE PROTEIN 1"/>
    <property type="match status" value="1"/>
</dbReference>
<reference evidence="1 2" key="1">
    <citation type="submission" date="2024-04" db="EMBL/GenBank/DDBJ databases">
        <title>Flavobacterium sp. DGU11 16S ribosomal RNA gene Genome sequencing and assembly.</title>
        <authorList>
            <person name="Park S."/>
        </authorList>
    </citation>
    <scope>NUCLEOTIDE SEQUENCE [LARGE SCALE GENOMIC DNA]</scope>
    <source>
        <strain evidence="1 2">DGU11</strain>
    </source>
</reference>
<evidence type="ECO:0000313" key="1">
    <source>
        <dbReference type="EMBL" id="MEL1243130.1"/>
    </source>
</evidence>
<name>A0ABU9HTA8_9FLAO</name>
<keyword evidence="2" id="KW-1185">Reference proteome</keyword>
<keyword evidence="1" id="KW-0378">Hydrolase</keyword>
<dbReference type="RefSeq" id="WP_341695448.1">
    <property type="nucleotide sequence ID" value="NZ_JBBYHR010000001.1"/>
</dbReference>
<evidence type="ECO:0000313" key="2">
    <source>
        <dbReference type="Proteomes" id="UP001464555"/>
    </source>
</evidence>